<dbReference type="Pfam" id="PF26118">
    <property type="entry name" value="DUF8035"/>
    <property type="match status" value="1"/>
</dbReference>
<dbReference type="OrthoDB" id="5242628at2759"/>
<dbReference type="AlphaFoldDB" id="A0A3N4KJU9"/>
<feature type="region of interest" description="Disordered" evidence="2">
    <location>
        <begin position="1"/>
        <end position="163"/>
    </location>
</feature>
<evidence type="ECO:0000259" key="3">
    <source>
        <dbReference type="Pfam" id="PF26118"/>
    </source>
</evidence>
<name>A0A3N4KJU9_9PEZI</name>
<evidence type="ECO:0000256" key="2">
    <source>
        <dbReference type="SAM" id="MobiDB-lite"/>
    </source>
</evidence>
<feature type="compositionally biased region" description="Low complexity" evidence="2">
    <location>
        <begin position="18"/>
        <end position="33"/>
    </location>
</feature>
<keyword evidence="5" id="KW-1185">Reference proteome</keyword>
<feature type="domain" description="DUF8035" evidence="3">
    <location>
        <begin position="319"/>
        <end position="370"/>
    </location>
</feature>
<dbReference type="InParanoid" id="A0A3N4KJU9"/>
<dbReference type="Proteomes" id="UP000277580">
    <property type="component" value="Unassembled WGS sequence"/>
</dbReference>
<reference evidence="4 5" key="1">
    <citation type="journal article" date="2018" name="Nat. Ecol. Evol.">
        <title>Pezizomycetes genomes reveal the molecular basis of ectomycorrhizal truffle lifestyle.</title>
        <authorList>
            <person name="Murat C."/>
            <person name="Payen T."/>
            <person name="Noel B."/>
            <person name="Kuo A."/>
            <person name="Morin E."/>
            <person name="Chen J."/>
            <person name="Kohler A."/>
            <person name="Krizsan K."/>
            <person name="Balestrini R."/>
            <person name="Da Silva C."/>
            <person name="Montanini B."/>
            <person name="Hainaut M."/>
            <person name="Levati E."/>
            <person name="Barry K.W."/>
            <person name="Belfiori B."/>
            <person name="Cichocki N."/>
            <person name="Clum A."/>
            <person name="Dockter R.B."/>
            <person name="Fauchery L."/>
            <person name="Guy J."/>
            <person name="Iotti M."/>
            <person name="Le Tacon F."/>
            <person name="Lindquist E.A."/>
            <person name="Lipzen A."/>
            <person name="Malagnac F."/>
            <person name="Mello A."/>
            <person name="Molinier V."/>
            <person name="Miyauchi S."/>
            <person name="Poulain J."/>
            <person name="Riccioni C."/>
            <person name="Rubini A."/>
            <person name="Sitrit Y."/>
            <person name="Splivallo R."/>
            <person name="Traeger S."/>
            <person name="Wang M."/>
            <person name="Zifcakova L."/>
            <person name="Wipf D."/>
            <person name="Zambonelli A."/>
            <person name="Paolocci F."/>
            <person name="Nowrousian M."/>
            <person name="Ottonello S."/>
            <person name="Baldrian P."/>
            <person name="Spatafora J.W."/>
            <person name="Henrissat B."/>
            <person name="Nagy L.G."/>
            <person name="Aury J.M."/>
            <person name="Wincker P."/>
            <person name="Grigoriev I.V."/>
            <person name="Bonfante P."/>
            <person name="Martin F.M."/>
        </authorList>
    </citation>
    <scope>NUCLEOTIDE SEQUENCE [LARGE SCALE GENOMIC DNA]</scope>
    <source>
        <strain evidence="4 5">CCBAS932</strain>
    </source>
</reference>
<feature type="compositionally biased region" description="Basic and acidic residues" evidence="2">
    <location>
        <begin position="54"/>
        <end position="64"/>
    </location>
</feature>
<sequence length="439" mass="50083">MPSQYEYPQSPDIRYAEPGSPIVYPVSPVGSPPRSRDSSRPRPSSFGAEPYIHVPDDRGRERMYHTSHLSIVSHGAGSQALSRSASERSRRYVDVAKTGSTRGRQRSPSVSYYYDGRDGGKKYTRDAPGSTYSNSSYGSRSHSRARHSRSPSCDSCGSGCEGEHHTTSQVVVHSAANSLAEEVRKLQLQLEEVKLEKERKHREEEENKSREIVVQARVRETMAEQKQREHQERLRETEIERKVSEKLAAKTREEQEARAREAAENAKIAAAAEKLLRDRTAAEEKKKAEEAAAEEKMRLIVEERIKKMQPPPQPAPRLTYTKFSKVHLCKEALDERNIGYTEESEHFLVHRVVDKNEQNYLWARTKEIRNYYRQIQEAADQAPTVRTKEGDYVKYVQIAGQPYPIALPVTFTRTPGGGQTQRVDPIKIKWSDIFKPSKF</sequence>
<dbReference type="STRING" id="1392247.A0A3N4KJU9"/>
<evidence type="ECO:0000256" key="1">
    <source>
        <dbReference type="SAM" id="Coils"/>
    </source>
</evidence>
<dbReference type="InterPro" id="IPR058348">
    <property type="entry name" value="DUF8035"/>
</dbReference>
<evidence type="ECO:0000313" key="4">
    <source>
        <dbReference type="EMBL" id="RPB10837.1"/>
    </source>
</evidence>
<feature type="compositionally biased region" description="Low complexity" evidence="2">
    <location>
        <begin position="128"/>
        <end position="140"/>
    </location>
</feature>
<evidence type="ECO:0000313" key="5">
    <source>
        <dbReference type="Proteomes" id="UP000277580"/>
    </source>
</evidence>
<feature type="compositionally biased region" description="Basic and acidic residues" evidence="2">
    <location>
        <begin position="115"/>
        <end position="125"/>
    </location>
</feature>
<protein>
    <recommendedName>
        <fullName evidence="3">DUF8035 domain-containing protein</fullName>
    </recommendedName>
</protein>
<feature type="compositionally biased region" description="Basic and acidic residues" evidence="2">
    <location>
        <begin position="85"/>
        <end position="94"/>
    </location>
</feature>
<dbReference type="EMBL" id="ML119140">
    <property type="protein sequence ID" value="RPB10837.1"/>
    <property type="molecule type" value="Genomic_DNA"/>
</dbReference>
<proteinExistence type="predicted"/>
<organism evidence="4 5">
    <name type="scientific">Morchella conica CCBAS932</name>
    <dbReference type="NCBI Taxonomy" id="1392247"/>
    <lineage>
        <taxon>Eukaryota</taxon>
        <taxon>Fungi</taxon>
        <taxon>Dikarya</taxon>
        <taxon>Ascomycota</taxon>
        <taxon>Pezizomycotina</taxon>
        <taxon>Pezizomycetes</taxon>
        <taxon>Pezizales</taxon>
        <taxon>Morchellaceae</taxon>
        <taxon>Morchella</taxon>
    </lineage>
</organism>
<accession>A0A3N4KJU9</accession>
<feature type="coiled-coil region" evidence="1">
    <location>
        <begin position="176"/>
        <end position="292"/>
    </location>
</feature>
<feature type="compositionally biased region" description="Polar residues" evidence="2">
    <location>
        <begin position="98"/>
        <end position="110"/>
    </location>
</feature>
<keyword evidence="1" id="KW-0175">Coiled coil</keyword>
<gene>
    <name evidence="4" type="ORF">P167DRAFT_554331</name>
</gene>